<keyword evidence="4 6" id="KW-0472">Membrane</keyword>
<reference evidence="8 9" key="1">
    <citation type="submission" date="2020-08" db="EMBL/GenBank/DDBJ databases">
        <title>Sequencing the genomes of 1000 actinobacteria strains.</title>
        <authorList>
            <person name="Klenk H.-P."/>
        </authorList>
    </citation>
    <scope>NUCLEOTIDE SEQUENCE [LARGE SCALE GENOMIC DNA]</scope>
    <source>
        <strain evidence="8 9">DSM 45362</strain>
    </source>
</reference>
<name>A0A841BVI9_9ACTN</name>
<dbReference type="PANTHER" id="PTHR43229">
    <property type="entry name" value="NODULATION PROTEIN J"/>
    <property type="match status" value="1"/>
</dbReference>
<organism evidence="8 9">
    <name type="scientific">Allocatelliglobosispora scoriae</name>
    <dbReference type="NCBI Taxonomy" id="643052"/>
    <lineage>
        <taxon>Bacteria</taxon>
        <taxon>Bacillati</taxon>
        <taxon>Actinomycetota</taxon>
        <taxon>Actinomycetes</taxon>
        <taxon>Micromonosporales</taxon>
        <taxon>Micromonosporaceae</taxon>
        <taxon>Allocatelliglobosispora</taxon>
    </lineage>
</organism>
<feature type="transmembrane region" description="Helical" evidence="6">
    <location>
        <begin position="163"/>
        <end position="182"/>
    </location>
</feature>
<evidence type="ECO:0000259" key="7">
    <source>
        <dbReference type="Pfam" id="PF12698"/>
    </source>
</evidence>
<evidence type="ECO:0000256" key="2">
    <source>
        <dbReference type="ARBA" id="ARBA00022692"/>
    </source>
</evidence>
<protein>
    <submittedName>
        <fullName evidence="8">ABC-2 type transport system permease protein</fullName>
    </submittedName>
</protein>
<keyword evidence="3 6" id="KW-1133">Transmembrane helix</keyword>
<evidence type="ECO:0000313" key="8">
    <source>
        <dbReference type="EMBL" id="MBB5870933.1"/>
    </source>
</evidence>
<evidence type="ECO:0000256" key="3">
    <source>
        <dbReference type="ARBA" id="ARBA00022989"/>
    </source>
</evidence>
<feature type="domain" description="ABC-2 type transporter transmembrane" evidence="7">
    <location>
        <begin position="45"/>
        <end position="232"/>
    </location>
</feature>
<accession>A0A841BVI9</accession>
<dbReference type="GO" id="GO:0046677">
    <property type="term" value="P:response to antibiotic"/>
    <property type="evidence" value="ECO:0007669"/>
    <property type="project" value="UniProtKB-KW"/>
</dbReference>
<dbReference type="Pfam" id="PF12698">
    <property type="entry name" value="ABC2_membrane_3"/>
    <property type="match status" value="1"/>
</dbReference>
<feature type="transmembrane region" description="Helical" evidence="6">
    <location>
        <begin position="131"/>
        <end position="156"/>
    </location>
</feature>
<feature type="transmembrane region" description="Helical" evidence="6">
    <location>
        <begin position="216"/>
        <end position="237"/>
    </location>
</feature>
<dbReference type="PIRSF" id="PIRSF006648">
    <property type="entry name" value="DrrB"/>
    <property type="match status" value="1"/>
</dbReference>
<gene>
    <name evidence="8" type="ORF">F4553_004312</name>
</gene>
<dbReference type="GO" id="GO:0043190">
    <property type="term" value="C:ATP-binding cassette (ABC) transporter complex"/>
    <property type="evidence" value="ECO:0007669"/>
    <property type="project" value="InterPro"/>
</dbReference>
<feature type="transmembrane region" description="Helical" evidence="6">
    <location>
        <begin position="50"/>
        <end position="74"/>
    </location>
</feature>
<proteinExistence type="predicted"/>
<keyword evidence="5" id="KW-0046">Antibiotic resistance</keyword>
<dbReference type="Proteomes" id="UP000587527">
    <property type="component" value="Unassembled WGS sequence"/>
</dbReference>
<evidence type="ECO:0000256" key="1">
    <source>
        <dbReference type="ARBA" id="ARBA00004141"/>
    </source>
</evidence>
<dbReference type="RefSeq" id="WP_184838655.1">
    <property type="nucleotide sequence ID" value="NZ_JACHMN010000002.1"/>
</dbReference>
<sequence>MMLAYLKFELRRMYREPRLIIFTIAMPVIIFLGTSSAYSTDDAAETRKTMTFLMVAWAAYGAMIGTFSTGVGVSQERSSGWLRQLRITPLPPLRVVVIKAIAATLVAIPAVIVVSLIGGLVKGVEMDATQWISLVALMWLGSAPFALLGLALGFLLPPQLAPPASFLITFTLAFAGGIFLPLDMMPSGLAAAARWMPSYRFAEFGWSVLDKQAPPMLGVAIVIGWTVVFALFASLTYRRSAAQK</sequence>
<feature type="transmembrane region" description="Helical" evidence="6">
    <location>
        <begin position="20"/>
        <end position="38"/>
    </location>
</feature>
<dbReference type="EMBL" id="JACHMN010000002">
    <property type="protein sequence ID" value="MBB5870933.1"/>
    <property type="molecule type" value="Genomic_DNA"/>
</dbReference>
<comment type="subcellular location">
    <subcellularLocation>
        <location evidence="1">Membrane</location>
        <topology evidence="1">Multi-pass membrane protein</topology>
    </subcellularLocation>
</comment>
<dbReference type="InterPro" id="IPR000412">
    <property type="entry name" value="ABC_2_transport"/>
</dbReference>
<evidence type="ECO:0000256" key="5">
    <source>
        <dbReference type="ARBA" id="ARBA00023251"/>
    </source>
</evidence>
<keyword evidence="9" id="KW-1185">Reference proteome</keyword>
<evidence type="ECO:0000313" key="9">
    <source>
        <dbReference type="Proteomes" id="UP000587527"/>
    </source>
</evidence>
<dbReference type="GO" id="GO:0140359">
    <property type="term" value="F:ABC-type transporter activity"/>
    <property type="evidence" value="ECO:0007669"/>
    <property type="project" value="InterPro"/>
</dbReference>
<dbReference type="PANTHER" id="PTHR43229:SF2">
    <property type="entry name" value="NODULATION PROTEIN J"/>
    <property type="match status" value="1"/>
</dbReference>
<evidence type="ECO:0000256" key="4">
    <source>
        <dbReference type="ARBA" id="ARBA00023136"/>
    </source>
</evidence>
<dbReference type="AlphaFoldDB" id="A0A841BVI9"/>
<evidence type="ECO:0000256" key="6">
    <source>
        <dbReference type="SAM" id="Phobius"/>
    </source>
</evidence>
<feature type="transmembrane region" description="Helical" evidence="6">
    <location>
        <begin position="95"/>
        <end position="119"/>
    </location>
</feature>
<dbReference type="InterPro" id="IPR051784">
    <property type="entry name" value="Nod_factor_ABC_transporter"/>
</dbReference>
<dbReference type="InterPro" id="IPR013525">
    <property type="entry name" value="ABC2_TM"/>
</dbReference>
<comment type="caution">
    <text evidence="8">The sequence shown here is derived from an EMBL/GenBank/DDBJ whole genome shotgun (WGS) entry which is preliminary data.</text>
</comment>
<keyword evidence="2 6" id="KW-0812">Transmembrane</keyword>